<organism evidence="2 3">
    <name type="scientific">Malus domestica</name>
    <name type="common">Apple</name>
    <name type="synonym">Pyrus malus</name>
    <dbReference type="NCBI Taxonomy" id="3750"/>
    <lineage>
        <taxon>Eukaryota</taxon>
        <taxon>Viridiplantae</taxon>
        <taxon>Streptophyta</taxon>
        <taxon>Embryophyta</taxon>
        <taxon>Tracheophyta</taxon>
        <taxon>Spermatophyta</taxon>
        <taxon>Magnoliopsida</taxon>
        <taxon>eudicotyledons</taxon>
        <taxon>Gunneridae</taxon>
        <taxon>Pentapetalae</taxon>
        <taxon>rosids</taxon>
        <taxon>fabids</taxon>
        <taxon>Rosales</taxon>
        <taxon>Rosaceae</taxon>
        <taxon>Amygdaloideae</taxon>
        <taxon>Maleae</taxon>
        <taxon>Malus</taxon>
    </lineage>
</organism>
<name>A0A498IZY4_MALDO</name>
<dbReference type="STRING" id="3750.A0A498IZY4"/>
<evidence type="ECO:0000259" key="1">
    <source>
        <dbReference type="PROSITE" id="PS50181"/>
    </source>
</evidence>
<gene>
    <name evidence="2" type="ORF">DVH24_034717</name>
</gene>
<proteinExistence type="predicted"/>
<dbReference type="EMBL" id="RDQH01000336">
    <property type="protein sequence ID" value="RXH87817.1"/>
    <property type="molecule type" value="Genomic_DNA"/>
</dbReference>
<feature type="domain" description="F-box" evidence="1">
    <location>
        <begin position="8"/>
        <end position="57"/>
    </location>
</feature>
<dbReference type="PANTHER" id="PTHR33784:SF10">
    <property type="entry name" value="F-BOX PROTEIN"/>
    <property type="match status" value="1"/>
</dbReference>
<dbReference type="PANTHER" id="PTHR33784">
    <property type="entry name" value="OS05G0482100 PROTEIN"/>
    <property type="match status" value="1"/>
</dbReference>
<dbReference type="InterPro" id="IPR040338">
    <property type="entry name" value="At1g67623-like"/>
</dbReference>
<dbReference type="PROSITE" id="PS50181">
    <property type="entry name" value="FBOX"/>
    <property type="match status" value="1"/>
</dbReference>
<reference evidence="2 3" key="1">
    <citation type="submission" date="2018-10" db="EMBL/GenBank/DDBJ databases">
        <title>A high-quality apple genome assembly.</title>
        <authorList>
            <person name="Hu J."/>
        </authorList>
    </citation>
    <scope>NUCLEOTIDE SEQUENCE [LARGE SCALE GENOMIC DNA]</scope>
    <source>
        <strain evidence="3">cv. HFTH1</strain>
        <tissue evidence="2">Young leaf</tissue>
    </source>
</reference>
<sequence length="242" mass="28664">MKKGTTAPTFIQSLPNELFLEILTKAAFRSFHFLYSVKMVCKKFNQLTQHDRIFEHINIQIFKKRRHEEVYKFLEWCTKCNNPVAMYTQGMRWYFRYNNFELEIKSMKTAISKHHQALTYVYGAILVCRGDERERGLNLLHSPKRQKLMMLPSKHATTVEVHKVLSQSDPIEVFGAMTNSVATIRREIWAAATTQPRLPFRRRSHDDFFDNIEYIAILSIISRYFDDNETDTWENIGVSEKR</sequence>
<dbReference type="SUPFAM" id="SSF81383">
    <property type="entry name" value="F-box domain"/>
    <property type="match status" value="1"/>
</dbReference>
<dbReference type="Pfam" id="PF12937">
    <property type="entry name" value="F-box-like"/>
    <property type="match status" value="1"/>
</dbReference>
<accession>A0A498IZY4</accession>
<evidence type="ECO:0000313" key="2">
    <source>
        <dbReference type="EMBL" id="RXH87817.1"/>
    </source>
</evidence>
<dbReference type="InterPro" id="IPR001810">
    <property type="entry name" value="F-box_dom"/>
</dbReference>
<protein>
    <recommendedName>
        <fullName evidence="1">F-box domain-containing protein</fullName>
    </recommendedName>
</protein>
<keyword evidence="3" id="KW-1185">Reference proteome</keyword>
<dbReference type="AlphaFoldDB" id="A0A498IZY4"/>
<dbReference type="InterPro" id="IPR036047">
    <property type="entry name" value="F-box-like_dom_sf"/>
</dbReference>
<dbReference type="Proteomes" id="UP000290289">
    <property type="component" value="Chromosome 10"/>
</dbReference>
<dbReference type="Gene3D" id="1.20.1280.50">
    <property type="match status" value="1"/>
</dbReference>
<evidence type="ECO:0000313" key="3">
    <source>
        <dbReference type="Proteomes" id="UP000290289"/>
    </source>
</evidence>
<dbReference type="InterPro" id="IPR057136">
    <property type="entry name" value="At2g35280_TPR_dom"/>
</dbReference>
<comment type="caution">
    <text evidence="2">The sequence shown here is derived from an EMBL/GenBank/DDBJ whole genome shotgun (WGS) entry which is preliminary data.</text>
</comment>
<dbReference type="Pfam" id="PF23310">
    <property type="entry name" value="TPR_27"/>
    <property type="match status" value="1"/>
</dbReference>